<reference evidence="1" key="2">
    <citation type="submission" date="2022-10" db="EMBL/GenBank/DDBJ databases">
        <authorList>
            <person name="Aronson H.S."/>
        </authorList>
    </citation>
    <scope>NUCLEOTIDE SEQUENCE</scope>
    <source>
        <strain evidence="1">RS19-109</strain>
    </source>
</reference>
<sequence>MTEEYAQKIFVKEDSSAKIHCESCGLVKTVQLQNLTSLAPVVRIRCTCTAVFPVRFEYRKFYRKATNLEGTYQVLFDERDIPDLSQARKTINCRIENISMHGVGVAILGRHRIMKNARIVLGFTLDNPQKTWIEKTAVVQLVEGPYLGLRFDEPATTDRELGFYLMP</sequence>
<keyword evidence="2" id="KW-1185">Reference proteome</keyword>
<dbReference type="EMBL" id="JAPHEH010000001">
    <property type="protein sequence ID" value="MDG4475634.1"/>
    <property type="molecule type" value="Genomic_DNA"/>
</dbReference>
<comment type="caution">
    <text evidence="1">The sequence shown here is derived from an EMBL/GenBank/DDBJ whole genome shotgun (WGS) entry which is preliminary data.</text>
</comment>
<reference evidence="1" key="1">
    <citation type="journal article" date="2022" name="bioRxiv">
        <title>Thiovibrio frasassiensisgen. nov., sp. nov., an autotrophic, elemental sulfur disproportionating bacterium isolated from sulfidic karst sediment, and proposal of Thiovibrionaceae fam. nov.</title>
        <authorList>
            <person name="Aronson H."/>
            <person name="Thomas C."/>
            <person name="Bhattacharyya M."/>
            <person name="Eckstein S."/>
            <person name="Jensen S."/>
            <person name="Barco R."/>
            <person name="Macalady J."/>
            <person name="Amend J."/>
        </authorList>
    </citation>
    <scope>NUCLEOTIDE SEQUENCE</scope>
    <source>
        <strain evidence="1">RS19-109</strain>
    </source>
</reference>
<dbReference type="Gene3D" id="2.40.10.220">
    <property type="entry name" value="predicted glycosyltransferase like domains"/>
    <property type="match status" value="1"/>
</dbReference>
<evidence type="ECO:0000313" key="1">
    <source>
        <dbReference type="EMBL" id="MDG4475634.1"/>
    </source>
</evidence>
<accession>A0A9X4MDM3</accession>
<dbReference type="Proteomes" id="UP001154240">
    <property type="component" value="Unassembled WGS sequence"/>
</dbReference>
<evidence type="ECO:0000313" key="2">
    <source>
        <dbReference type="Proteomes" id="UP001154240"/>
    </source>
</evidence>
<dbReference type="SUPFAM" id="SSF141371">
    <property type="entry name" value="PilZ domain-like"/>
    <property type="match status" value="1"/>
</dbReference>
<protein>
    <submittedName>
        <fullName evidence="1">PilZ domain-containing protein</fullName>
    </submittedName>
</protein>
<proteinExistence type="predicted"/>
<name>A0A9X4MDM3_9BACT</name>
<dbReference type="AlphaFoldDB" id="A0A9X4MDM3"/>
<organism evidence="1 2">
    <name type="scientific">Thiovibrio frasassiensis</name>
    <dbReference type="NCBI Taxonomy" id="2984131"/>
    <lineage>
        <taxon>Bacteria</taxon>
        <taxon>Pseudomonadati</taxon>
        <taxon>Thermodesulfobacteriota</taxon>
        <taxon>Desulfobulbia</taxon>
        <taxon>Desulfobulbales</taxon>
        <taxon>Thiovibrionaceae</taxon>
        <taxon>Thiovibrio</taxon>
    </lineage>
</organism>
<dbReference type="RefSeq" id="WP_307632607.1">
    <property type="nucleotide sequence ID" value="NZ_JAPHEH010000001.1"/>
</dbReference>
<gene>
    <name evidence="1" type="ORF">OLX77_05600</name>
</gene>